<dbReference type="SUPFAM" id="SSF53850">
    <property type="entry name" value="Periplasmic binding protein-like II"/>
    <property type="match status" value="1"/>
</dbReference>
<reference evidence="2" key="1">
    <citation type="journal article" date="2021" name="Proc. Natl. Acad. Sci. U.S.A.">
        <title>Three genomes in the algal genus Volvox reveal the fate of a haploid sex-determining region after a transition to homothallism.</title>
        <authorList>
            <person name="Yamamoto K."/>
            <person name="Hamaji T."/>
            <person name="Kawai-Toyooka H."/>
            <person name="Matsuzaki R."/>
            <person name="Takahashi F."/>
            <person name="Nishimura Y."/>
            <person name="Kawachi M."/>
            <person name="Noguchi H."/>
            <person name="Minakuchi Y."/>
            <person name="Umen J.G."/>
            <person name="Toyoda A."/>
            <person name="Nozaki H."/>
        </authorList>
    </citation>
    <scope>NUCLEOTIDE SEQUENCE</scope>
    <source>
        <strain evidence="2">NIES-3785</strain>
    </source>
</reference>
<protein>
    <submittedName>
        <fullName evidence="2">Uncharacterized protein</fullName>
    </submittedName>
</protein>
<keyword evidence="1" id="KW-1133">Transmembrane helix</keyword>
<proteinExistence type="predicted"/>
<feature type="non-terminal residue" evidence="2">
    <location>
        <position position="1"/>
    </location>
</feature>
<dbReference type="Gene3D" id="3.40.190.10">
    <property type="entry name" value="Periplasmic binding protein-like II"/>
    <property type="match status" value="1"/>
</dbReference>
<sequence>MSWACSSLPAARAIFLATLIYFMYFYAKPNVIATNETSQVAACANGFSRICPLVENFSVSVVQAAVSCEVLTQNQLPLRLLISTTWGTEIANNSSEQPPNIAGLAEQVIKYFRDAQIQATVDIDTSDGTKAARNGSWLSSELPQDYAGWTSWMETAATSAAEAQELPSMLLLQDPDLQWSDVLPEVRSMVSLYGRKLQALPYTVEVPLILYMRDALRSINAGPAQTWPELLTLLRQLQQQAQRQAQQQAWN</sequence>
<keyword evidence="1" id="KW-0472">Membrane</keyword>
<feature type="transmembrane region" description="Helical" evidence="1">
    <location>
        <begin position="7"/>
        <end position="27"/>
    </location>
</feature>
<dbReference type="InterPro" id="IPR050490">
    <property type="entry name" value="Bact_solute-bd_prot1"/>
</dbReference>
<dbReference type="AlphaFoldDB" id="A0A8J4LP42"/>
<dbReference type="PANTHER" id="PTHR43649">
    <property type="entry name" value="ARABINOSE-BINDING PROTEIN-RELATED"/>
    <property type="match status" value="1"/>
</dbReference>
<dbReference type="EMBL" id="BNCQ01000018">
    <property type="protein sequence ID" value="GIM05281.1"/>
    <property type="molecule type" value="Genomic_DNA"/>
</dbReference>
<dbReference type="Proteomes" id="UP000722791">
    <property type="component" value="Unassembled WGS sequence"/>
</dbReference>
<keyword evidence="1" id="KW-0812">Transmembrane</keyword>
<evidence type="ECO:0000313" key="2">
    <source>
        <dbReference type="EMBL" id="GIM05281.1"/>
    </source>
</evidence>
<dbReference type="PANTHER" id="PTHR43649:SF12">
    <property type="entry name" value="DIACETYLCHITOBIOSE BINDING PROTEIN DASA"/>
    <property type="match status" value="1"/>
</dbReference>
<organism evidence="2 3">
    <name type="scientific">Volvox reticuliferus</name>
    <dbReference type="NCBI Taxonomy" id="1737510"/>
    <lineage>
        <taxon>Eukaryota</taxon>
        <taxon>Viridiplantae</taxon>
        <taxon>Chlorophyta</taxon>
        <taxon>core chlorophytes</taxon>
        <taxon>Chlorophyceae</taxon>
        <taxon>CS clade</taxon>
        <taxon>Chlamydomonadales</taxon>
        <taxon>Volvocaceae</taxon>
        <taxon>Volvox</taxon>
    </lineage>
</organism>
<comment type="caution">
    <text evidence="2">The sequence shown here is derived from an EMBL/GenBank/DDBJ whole genome shotgun (WGS) entry which is preliminary data.</text>
</comment>
<accession>A0A8J4LP42</accession>
<gene>
    <name evidence="2" type="ORF">Vretimale_9734</name>
</gene>
<evidence type="ECO:0000313" key="3">
    <source>
        <dbReference type="Proteomes" id="UP000722791"/>
    </source>
</evidence>
<evidence type="ECO:0000256" key="1">
    <source>
        <dbReference type="SAM" id="Phobius"/>
    </source>
</evidence>
<name>A0A8J4LP42_9CHLO</name>